<evidence type="ECO:0000313" key="6">
    <source>
        <dbReference type="Proteomes" id="UP000078486"/>
    </source>
</evidence>
<evidence type="ECO:0000313" key="5">
    <source>
        <dbReference type="EMBL" id="OAM88092.1"/>
    </source>
</evidence>
<keyword evidence="6" id="KW-1185">Reference proteome</keyword>
<dbReference type="Gene3D" id="1.20.120.530">
    <property type="entry name" value="GntR ligand-binding domain-like"/>
    <property type="match status" value="1"/>
</dbReference>
<keyword evidence="2" id="KW-0238">DNA-binding</keyword>
<dbReference type="RefSeq" id="WP_068771813.1">
    <property type="nucleotide sequence ID" value="NZ_CP109796.1"/>
</dbReference>
<evidence type="ECO:0000256" key="3">
    <source>
        <dbReference type="ARBA" id="ARBA00023163"/>
    </source>
</evidence>
<evidence type="ECO:0000256" key="2">
    <source>
        <dbReference type="ARBA" id="ARBA00023125"/>
    </source>
</evidence>
<keyword evidence="1" id="KW-0805">Transcription regulation</keyword>
<dbReference type="GO" id="GO:0043565">
    <property type="term" value="F:sequence-specific DNA binding"/>
    <property type="evidence" value="ECO:0007669"/>
    <property type="project" value="InterPro"/>
</dbReference>
<keyword evidence="3" id="KW-0804">Transcription</keyword>
<dbReference type="Gene3D" id="1.10.10.60">
    <property type="entry name" value="Homeodomain-like"/>
    <property type="match status" value="2"/>
</dbReference>
<sequence length="287" mass="31836">MPDEKFRELTSLRAEIEAFGASRTVRRAAAEPALLDRLRDICARIRRAAHRGDCVACREADAEFHETVMDMSGVPGLAAMWKIAWEKLGAFYLPRFDHDVSGWRNSVVEHEYLLETIRLGEPVAAEEAVRNHIEATYVSQCAAMGTPDAERDVLFLATRHMAAQLQYPLRLGDVAARVARVCPRHLTRLFHRQHGMGFKAYLQKLRMAKAAELMAGTRLPVATVARRVGYRNFSLFAAHFVRAGGLPPRAWRKKHGGHAHFTAAGGAISVMKSISGFASGAHSTKLP</sequence>
<accession>A0A178IDJ9</accession>
<dbReference type="PROSITE" id="PS00041">
    <property type="entry name" value="HTH_ARAC_FAMILY_1"/>
    <property type="match status" value="1"/>
</dbReference>
<feature type="domain" description="HTH araC/xylS-type" evidence="4">
    <location>
        <begin position="176"/>
        <end position="254"/>
    </location>
</feature>
<dbReference type="STRING" id="1184151.AW736_18635"/>
<proteinExistence type="predicted"/>
<evidence type="ECO:0000256" key="1">
    <source>
        <dbReference type="ARBA" id="ARBA00023015"/>
    </source>
</evidence>
<reference evidence="5 6" key="1">
    <citation type="submission" date="2016-01" db="EMBL/GenBank/DDBJ databases">
        <title>High potential of lignocellulose degradation of a new Verrucomicrobia species.</title>
        <authorList>
            <person name="Wang Y."/>
            <person name="Shi Y."/>
            <person name="Qiu Z."/>
            <person name="Liu S."/>
            <person name="Yang H."/>
        </authorList>
    </citation>
    <scope>NUCLEOTIDE SEQUENCE [LARGE SCALE GENOMIC DNA]</scope>
    <source>
        <strain evidence="5 6">TSB47</strain>
    </source>
</reference>
<dbReference type="InterPro" id="IPR009057">
    <property type="entry name" value="Homeodomain-like_sf"/>
</dbReference>
<dbReference type="AlphaFoldDB" id="A0A178IDJ9"/>
<dbReference type="SUPFAM" id="SSF46689">
    <property type="entry name" value="Homeodomain-like"/>
    <property type="match status" value="2"/>
</dbReference>
<name>A0A178IDJ9_9BACT</name>
<dbReference type="EMBL" id="LRRQ01000144">
    <property type="protein sequence ID" value="OAM88092.1"/>
    <property type="molecule type" value="Genomic_DNA"/>
</dbReference>
<dbReference type="InterPro" id="IPR018062">
    <property type="entry name" value="HTH_AraC-typ_CS"/>
</dbReference>
<protein>
    <recommendedName>
        <fullName evidence="4">HTH araC/xylS-type domain-containing protein</fullName>
    </recommendedName>
</protein>
<dbReference type="InterPro" id="IPR050204">
    <property type="entry name" value="AraC_XylS_family_regulators"/>
</dbReference>
<dbReference type="GO" id="GO:0003700">
    <property type="term" value="F:DNA-binding transcription factor activity"/>
    <property type="evidence" value="ECO:0007669"/>
    <property type="project" value="InterPro"/>
</dbReference>
<gene>
    <name evidence="5" type="ORF">AW736_18635</name>
</gene>
<comment type="caution">
    <text evidence="5">The sequence shown here is derived from an EMBL/GenBank/DDBJ whole genome shotgun (WGS) entry which is preliminary data.</text>
</comment>
<dbReference type="OrthoDB" id="184994at2"/>
<dbReference type="PANTHER" id="PTHR46796">
    <property type="entry name" value="HTH-TYPE TRANSCRIPTIONAL ACTIVATOR RHAS-RELATED"/>
    <property type="match status" value="1"/>
</dbReference>
<dbReference type="Pfam" id="PF12833">
    <property type="entry name" value="HTH_18"/>
    <property type="match status" value="1"/>
</dbReference>
<organism evidence="5 6">
    <name type="scientific">Termitidicoccus mucosus</name>
    <dbReference type="NCBI Taxonomy" id="1184151"/>
    <lineage>
        <taxon>Bacteria</taxon>
        <taxon>Pseudomonadati</taxon>
        <taxon>Verrucomicrobiota</taxon>
        <taxon>Opitutia</taxon>
        <taxon>Opitutales</taxon>
        <taxon>Opitutaceae</taxon>
        <taxon>Termitidicoccus</taxon>
    </lineage>
</organism>
<dbReference type="InterPro" id="IPR018060">
    <property type="entry name" value="HTH_AraC"/>
</dbReference>
<dbReference type="SMART" id="SM00895">
    <property type="entry name" value="FCD"/>
    <property type="match status" value="1"/>
</dbReference>
<dbReference type="SMART" id="SM00342">
    <property type="entry name" value="HTH_ARAC"/>
    <property type="match status" value="1"/>
</dbReference>
<dbReference type="Proteomes" id="UP000078486">
    <property type="component" value="Unassembled WGS sequence"/>
</dbReference>
<dbReference type="InterPro" id="IPR011711">
    <property type="entry name" value="GntR_C"/>
</dbReference>
<dbReference type="Pfam" id="PF07729">
    <property type="entry name" value="FCD"/>
    <property type="match status" value="1"/>
</dbReference>
<dbReference type="SUPFAM" id="SSF48008">
    <property type="entry name" value="GntR ligand-binding domain-like"/>
    <property type="match status" value="1"/>
</dbReference>
<evidence type="ECO:0000259" key="4">
    <source>
        <dbReference type="PROSITE" id="PS01124"/>
    </source>
</evidence>
<dbReference type="PROSITE" id="PS01124">
    <property type="entry name" value="HTH_ARAC_FAMILY_2"/>
    <property type="match status" value="1"/>
</dbReference>
<dbReference type="InterPro" id="IPR008920">
    <property type="entry name" value="TF_FadR/GntR_C"/>
</dbReference>